<dbReference type="RefSeq" id="XP_055690489.1">
    <property type="nucleotide sequence ID" value="XM_055834514.1"/>
</dbReference>
<dbReference type="PANTHER" id="PTHR21163:SF1">
    <property type="entry name" value="PROTEIN G12"/>
    <property type="match status" value="1"/>
</dbReference>
<accession>A0A7G3AHR7</accession>
<dbReference type="AlphaFoldDB" id="A0A7G3AHR7"/>
<sequence length="246" mass="27288">MSGKSAALLVIFSTLLTPNGILGSHLNHPKAGIGPPEPRDETKQASKLDLKQDIDDFLDLIPKEEIQNLTRKYYFGDSEVRFAYEYCQSDEFLALREKILNLPEVRDFLKYLNDSGLNLVELVNKLAGIVGPPREPLDTSEEASLEESTNPAESATHQGGVSGFVDAIVGLLPQDQILSLFFLKLETSSAFSNLIERIGSSEFERVLDFVENSRELKSLLATLHQHGIDVSKIVQSVQAFFGWGSY</sequence>
<dbReference type="KEGG" id="lll:129793967"/>
<feature type="signal peptide" evidence="2">
    <location>
        <begin position="1"/>
        <end position="23"/>
    </location>
</feature>
<dbReference type="InterPro" id="IPR010629">
    <property type="entry name" value="Ins_allergen"/>
</dbReference>
<dbReference type="VEuPathDB" id="VectorBase:LLONM1_001665"/>
<evidence type="ECO:0000256" key="2">
    <source>
        <dbReference type="SAM" id="SignalP"/>
    </source>
</evidence>
<feature type="compositionally biased region" description="Polar residues" evidence="1">
    <location>
        <begin position="146"/>
        <end position="158"/>
    </location>
</feature>
<reference evidence="3" key="1">
    <citation type="journal article" date="2020" name="BMC">
        <title>Leishmania infection induces a limited differential gene expression in the sand fly midgut.</title>
        <authorList>
            <person name="Coutinho-Abreu I.V."/>
            <person name="Serafim T.D."/>
            <person name="Meneses C."/>
            <person name="Kamhawi S."/>
            <person name="Oliveira F."/>
            <person name="Valenzuela J.G."/>
        </authorList>
    </citation>
    <scope>NUCLEOTIDE SEQUENCE</scope>
    <source>
        <strain evidence="3">Jacobina</strain>
        <tissue evidence="3">Midgut</tissue>
    </source>
</reference>
<dbReference type="EMBL" id="GITU01004899">
    <property type="protein sequence ID" value="MBC1173602.1"/>
    <property type="molecule type" value="Transcribed_RNA"/>
</dbReference>
<protein>
    <submittedName>
        <fullName evidence="3">Putative insect allergen related repeat protein</fullName>
    </submittedName>
</protein>
<dbReference type="GeneID" id="129793967"/>
<feature type="compositionally biased region" description="Basic and acidic residues" evidence="1">
    <location>
        <begin position="37"/>
        <end position="46"/>
    </location>
</feature>
<proteinExistence type="predicted"/>
<dbReference type="PANTHER" id="PTHR21163">
    <property type="entry name" value="PROTEIN G12"/>
    <property type="match status" value="1"/>
</dbReference>
<evidence type="ECO:0000256" key="1">
    <source>
        <dbReference type="SAM" id="MobiDB-lite"/>
    </source>
</evidence>
<dbReference type="Pfam" id="PF06757">
    <property type="entry name" value="Ins_allergen_rp"/>
    <property type="match status" value="1"/>
</dbReference>
<organism evidence="3">
    <name type="scientific">Lutzomyia longipalpis</name>
    <name type="common">Sand fly</name>
    <dbReference type="NCBI Taxonomy" id="7200"/>
    <lineage>
        <taxon>Eukaryota</taxon>
        <taxon>Metazoa</taxon>
        <taxon>Ecdysozoa</taxon>
        <taxon>Arthropoda</taxon>
        <taxon>Hexapoda</taxon>
        <taxon>Insecta</taxon>
        <taxon>Pterygota</taxon>
        <taxon>Neoptera</taxon>
        <taxon>Endopterygota</taxon>
        <taxon>Diptera</taxon>
        <taxon>Nematocera</taxon>
        <taxon>Psychodoidea</taxon>
        <taxon>Psychodidae</taxon>
        <taxon>Lutzomyia</taxon>
        <taxon>Lutzomyia</taxon>
    </lineage>
</organism>
<name>A0A7G3AHR7_LUTLO</name>
<evidence type="ECO:0000313" key="3">
    <source>
        <dbReference type="EMBL" id="MBC1173602.1"/>
    </source>
</evidence>
<keyword evidence="2" id="KW-0732">Signal</keyword>
<feature type="chain" id="PRO_5028926774" evidence="2">
    <location>
        <begin position="24"/>
        <end position="246"/>
    </location>
</feature>
<dbReference type="OrthoDB" id="7882129at2759"/>
<feature type="region of interest" description="Disordered" evidence="1">
    <location>
        <begin position="27"/>
        <end position="46"/>
    </location>
</feature>
<feature type="region of interest" description="Disordered" evidence="1">
    <location>
        <begin position="133"/>
        <end position="158"/>
    </location>
</feature>